<name>A0A517VI10_9PLAN</name>
<proteinExistence type="predicted"/>
<dbReference type="Proteomes" id="UP000316855">
    <property type="component" value="Chromosome"/>
</dbReference>
<dbReference type="AlphaFoldDB" id="A0A517VI10"/>
<dbReference type="KEGG" id="gax:Pan161_43170"/>
<evidence type="ECO:0000313" key="2">
    <source>
        <dbReference type="Proteomes" id="UP000316855"/>
    </source>
</evidence>
<organism evidence="1 2">
    <name type="scientific">Gimesia algae</name>
    <dbReference type="NCBI Taxonomy" id="2527971"/>
    <lineage>
        <taxon>Bacteria</taxon>
        <taxon>Pseudomonadati</taxon>
        <taxon>Planctomycetota</taxon>
        <taxon>Planctomycetia</taxon>
        <taxon>Planctomycetales</taxon>
        <taxon>Planctomycetaceae</taxon>
        <taxon>Gimesia</taxon>
    </lineage>
</organism>
<accession>A0A517VI10</accession>
<dbReference type="EMBL" id="CP036343">
    <property type="protein sequence ID" value="QDT92649.1"/>
    <property type="molecule type" value="Genomic_DNA"/>
</dbReference>
<reference evidence="1 2" key="1">
    <citation type="submission" date="2019-02" db="EMBL/GenBank/DDBJ databases">
        <title>Deep-cultivation of Planctomycetes and their phenomic and genomic characterization uncovers novel biology.</title>
        <authorList>
            <person name="Wiegand S."/>
            <person name="Jogler M."/>
            <person name="Boedeker C."/>
            <person name="Pinto D."/>
            <person name="Vollmers J."/>
            <person name="Rivas-Marin E."/>
            <person name="Kohn T."/>
            <person name="Peeters S.H."/>
            <person name="Heuer A."/>
            <person name="Rast P."/>
            <person name="Oberbeckmann S."/>
            <person name="Bunk B."/>
            <person name="Jeske O."/>
            <person name="Meyerdierks A."/>
            <person name="Storesund J.E."/>
            <person name="Kallscheuer N."/>
            <person name="Luecker S."/>
            <person name="Lage O.M."/>
            <person name="Pohl T."/>
            <person name="Merkel B.J."/>
            <person name="Hornburger P."/>
            <person name="Mueller R.-W."/>
            <person name="Bruemmer F."/>
            <person name="Labrenz M."/>
            <person name="Spormann A.M."/>
            <person name="Op den Camp H."/>
            <person name="Overmann J."/>
            <person name="Amann R."/>
            <person name="Jetten M.S.M."/>
            <person name="Mascher T."/>
            <person name="Medema M.H."/>
            <person name="Devos D.P."/>
            <person name="Kaster A.-K."/>
            <person name="Ovreas L."/>
            <person name="Rohde M."/>
            <person name="Galperin M.Y."/>
            <person name="Jogler C."/>
        </authorList>
    </citation>
    <scope>NUCLEOTIDE SEQUENCE [LARGE SCALE GENOMIC DNA]</scope>
    <source>
        <strain evidence="1 2">Pan161</strain>
    </source>
</reference>
<keyword evidence="2" id="KW-1185">Reference proteome</keyword>
<gene>
    <name evidence="1" type="ORF">Pan161_43170</name>
</gene>
<protein>
    <submittedName>
        <fullName evidence="1">Uncharacterized protein</fullName>
    </submittedName>
</protein>
<sequence>MRTVHIRPPHGADRLSDQHDGLQHEWLRFTGFISIGNTAQSAAVDCRSRHDSWICPARLSFSGLSFML</sequence>
<evidence type="ECO:0000313" key="1">
    <source>
        <dbReference type="EMBL" id="QDT92649.1"/>
    </source>
</evidence>